<evidence type="ECO:0000256" key="1">
    <source>
        <dbReference type="ARBA" id="ARBA00004123"/>
    </source>
</evidence>
<evidence type="ECO:0000256" key="4">
    <source>
        <dbReference type="ARBA" id="ARBA00023163"/>
    </source>
</evidence>
<gene>
    <name evidence="6" type="ORF">KHLLAP_LOCUS697</name>
</gene>
<protein>
    <submittedName>
        <fullName evidence="6">Uu.00g030820.m01.CDS01</fullName>
    </submittedName>
</protein>
<dbReference type="InterPro" id="IPR051089">
    <property type="entry name" value="prtT"/>
</dbReference>
<dbReference type="AlphaFoldDB" id="A0AAI8V884"/>
<evidence type="ECO:0000313" key="6">
    <source>
        <dbReference type="EMBL" id="CAJ2500229.1"/>
    </source>
</evidence>
<dbReference type="GO" id="GO:0000981">
    <property type="term" value="F:DNA-binding transcription factor activity, RNA polymerase II-specific"/>
    <property type="evidence" value="ECO:0007669"/>
    <property type="project" value="TreeGrafter"/>
</dbReference>
<evidence type="ECO:0000313" key="7">
    <source>
        <dbReference type="Proteomes" id="UP001295740"/>
    </source>
</evidence>
<keyword evidence="7" id="KW-1185">Reference proteome</keyword>
<dbReference type="PANTHER" id="PTHR31845">
    <property type="entry name" value="FINGER DOMAIN PROTEIN, PUTATIVE-RELATED"/>
    <property type="match status" value="1"/>
</dbReference>
<proteinExistence type="predicted"/>
<keyword evidence="3" id="KW-0238">DNA-binding</keyword>
<keyword evidence="4" id="KW-0804">Transcription</keyword>
<dbReference type="Proteomes" id="UP001295740">
    <property type="component" value="Unassembled WGS sequence"/>
</dbReference>
<reference evidence="6" key="1">
    <citation type="submission" date="2023-10" db="EMBL/GenBank/DDBJ databases">
        <authorList>
            <person name="Hackl T."/>
        </authorList>
    </citation>
    <scope>NUCLEOTIDE SEQUENCE</scope>
</reference>
<dbReference type="PANTHER" id="PTHR31845:SF32">
    <property type="entry name" value="MISCELLANEOUS ZN(II)2CYS6 TRANSCRIPTION FACTOR (EUROFUNG)-RELATED"/>
    <property type="match status" value="1"/>
</dbReference>
<comment type="subcellular location">
    <subcellularLocation>
        <location evidence="1">Nucleus</location>
    </subcellularLocation>
</comment>
<sequence>MPSALAAARPHKRHGSSRAARLEKKLDELVSVLRSQGTAQSDAPDEILDNFSEYSEDEVLSGTSAAASGAALLTPAASDSLGGSSTVLSAVSTSAVNVSTTDEPSLTEAEESLKRFREETLRRAVLGAFAVTSMISYVFKRAEGLPWSPYLNEHLTHLYQESTVIQDKVLVSQVRMQLIVDQIRQAPWQSTGSDPAPSYLSALRAQLHEITKKETMNVVIGSNTMISELLHFTGLLIYESAISKPHLPWNEPDYERFEIYQGCLNSIRAWLDTFFSTPINLYRIYRITTLEDPVWDRDAVRKAVDLIPTCDKIIGIFEYLKTAPALISSGCGDDEAYTWGTEVLQKMRRTWQADISKLDAASRTSQNMTVVDGTQAMNFWGDPWWLDGMSTSWD</sequence>
<keyword evidence="5" id="KW-0539">Nucleus</keyword>
<keyword evidence="2" id="KW-0805">Transcription regulation</keyword>
<dbReference type="GO" id="GO:0005634">
    <property type="term" value="C:nucleus"/>
    <property type="evidence" value="ECO:0007669"/>
    <property type="project" value="UniProtKB-SubCell"/>
</dbReference>
<dbReference type="GO" id="GO:0000976">
    <property type="term" value="F:transcription cis-regulatory region binding"/>
    <property type="evidence" value="ECO:0007669"/>
    <property type="project" value="TreeGrafter"/>
</dbReference>
<evidence type="ECO:0000256" key="2">
    <source>
        <dbReference type="ARBA" id="ARBA00023015"/>
    </source>
</evidence>
<comment type="caution">
    <text evidence="6">The sequence shown here is derived from an EMBL/GenBank/DDBJ whole genome shotgun (WGS) entry which is preliminary data.</text>
</comment>
<dbReference type="EMBL" id="CAUWAG010000003">
    <property type="protein sequence ID" value="CAJ2500229.1"/>
    <property type="molecule type" value="Genomic_DNA"/>
</dbReference>
<name>A0AAI8V884_9PEZI</name>
<accession>A0AAI8V884</accession>
<organism evidence="6 7">
    <name type="scientific">Anthostomella pinea</name>
    <dbReference type="NCBI Taxonomy" id="933095"/>
    <lineage>
        <taxon>Eukaryota</taxon>
        <taxon>Fungi</taxon>
        <taxon>Dikarya</taxon>
        <taxon>Ascomycota</taxon>
        <taxon>Pezizomycotina</taxon>
        <taxon>Sordariomycetes</taxon>
        <taxon>Xylariomycetidae</taxon>
        <taxon>Xylariales</taxon>
        <taxon>Xylariaceae</taxon>
        <taxon>Anthostomella</taxon>
    </lineage>
</organism>
<evidence type="ECO:0000256" key="5">
    <source>
        <dbReference type="ARBA" id="ARBA00023242"/>
    </source>
</evidence>
<evidence type="ECO:0000256" key="3">
    <source>
        <dbReference type="ARBA" id="ARBA00023125"/>
    </source>
</evidence>